<protein>
    <recommendedName>
        <fullName evidence="4">Clp protease</fullName>
    </recommendedName>
</protein>
<feature type="signal peptide" evidence="1">
    <location>
        <begin position="1"/>
        <end position="22"/>
    </location>
</feature>
<evidence type="ECO:0000256" key="1">
    <source>
        <dbReference type="SAM" id="SignalP"/>
    </source>
</evidence>
<dbReference type="EMBL" id="AQQZ01000003">
    <property type="protein sequence ID" value="KNG94169.1"/>
    <property type="molecule type" value="Genomic_DNA"/>
</dbReference>
<dbReference type="Proteomes" id="UP000036938">
    <property type="component" value="Unassembled WGS sequence"/>
</dbReference>
<gene>
    <name evidence="2" type="ORF">ATO11_08045</name>
</gene>
<dbReference type="SUPFAM" id="SSF52096">
    <property type="entry name" value="ClpP/crotonase"/>
    <property type="match status" value="1"/>
</dbReference>
<evidence type="ECO:0000313" key="2">
    <source>
        <dbReference type="EMBL" id="KNG94169.1"/>
    </source>
</evidence>
<dbReference type="STRING" id="1317121.ATO11_08045"/>
<accession>A0A0L1JQV4</accession>
<keyword evidence="1" id="KW-0732">Signal</keyword>
<dbReference type="AlphaFoldDB" id="A0A0L1JQV4"/>
<evidence type="ECO:0000313" key="3">
    <source>
        <dbReference type="Proteomes" id="UP000036938"/>
    </source>
</evidence>
<organism evidence="2 3">
    <name type="scientific">Pseudaestuariivita atlantica</name>
    <dbReference type="NCBI Taxonomy" id="1317121"/>
    <lineage>
        <taxon>Bacteria</taxon>
        <taxon>Pseudomonadati</taxon>
        <taxon>Pseudomonadota</taxon>
        <taxon>Alphaproteobacteria</taxon>
        <taxon>Rhodobacterales</taxon>
        <taxon>Paracoccaceae</taxon>
        <taxon>Pseudaestuariivita</taxon>
    </lineage>
</organism>
<keyword evidence="3" id="KW-1185">Reference proteome</keyword>
<reference evidence="2 3" key="1">
    <citation type="journal article" date="2015" name="Int. J. Syst. Evol. Microbiol.">
        <title>Aestuariivita atlantica sp. nov., isolated from deep sea sediment of the Atlantic Ocean.</title>
        <authorList>
            <person name="Li G."/>
            <person name="Lai Q."/>
            <person name="Du Y."/>
            <person name="Liu X."/>
            <person name="Sun F."/>
            <person name="Shao Z."/>
        </authorList>
    </citation>
    <scope>NUCLEOTIDE SEQUENCE [LARGE SCALE GENOMIC DNA]</scope>
    <source>
        <strain evidence="2 3">22II-S11-z3</strain>
    </source>
</reference>
<comment type="caution">
    <text evidence="2">The sequence shown here is derived from an EMBL/GenBank/DDBJ whole genome shotgun (WGS) entry which is preliminary data.</text>
</comment>
<proteinExistence type="predicted"/>
<dbReference type="InterPro" id="IPR029045">
    <property type="entry name" value="ClpP/crotonase-like_dom_sf"/>
</dbReference>
<evidence type="ECO:0008006" key="4">
    <source>
        <dbReference type="Google" id="ProtNLM"/>
    </source>
</evidence>
<feature type="chain" id="PRO_5005554180" description="Clp protease" evidence="1">
    <location>
        <begin position="23"/>
        <end position="219"/>
    </location>
</feature>
<name>A0A0L1JQV4_9RHOB</name>
<dbReference type="Gene3D" id="3.90.226.10">
    <property type="entry name" value="2-enoyl-CoA Hydratase, Chain A, domain 1"/>
    <property type="match status" value="1"/>
</dbReference>
<sequence>MRRWSGLILAAAMGLAAGVASAEDDAETTERAAKFTVDGPVLVYDTATLDDYPDAEVDHGDHKELRRLLRANPDITTLRLNSHGGRVYAGFRMADIVIDFGLKTVVDGVCSSSCVYVFLGGTSRQMTGGSRIGFHHRTWDAGDLQAYYDRWRKDEGWTTLFDFAAWLFVDTQQESYEELQFYLERGVTADFAIKTMKVREEDMWYPRRSELRAAGILRD</sequence>
<dbReference type="RefSeq" id="WP_242601386.1">
    <property type="nucleotide sequence ID" value="NZ_AQQZ01000003.1"/>
</dbReference>